<gene>
    <name evidence="1" type="ORF">ACFSKV_01345</name>
</gene>
<dbReference type="Proteomes" id="UP001597414">
    <property type="component" value="Unassembled WGS sequence"/>
</dbReference>
<accession>A0ABW5B629</accession>
<name>A0ABW5B629_9BACT</name>
<keyword evidence="2" id="KW-1185">Reference proteome</keyword>
<proteinExistence type="predicted"/>
<protein>
    <submittedName>
        <fullName evidence="1">Uncharacterized protein</fullName>
    </submittedName>
</protein>
<sequence length="127" mass="14619">METGKIYWLLGDFKILNSDDPDYWHSVAKVEEVSWVVSPELIRFHTIPADFNTGDLIAYSLELQPYKDNNYAGVAKNSDSGEFAAEVKCELFENSKKHLLKGTWIEEGENGNLFFTWILILDKNKKK</sequence>
<organism evidence="1 2">
    <name type="scientific">Shivajiella indica</name>
    <dbReference type="NCBI Taxonomy" id="872115"/>
    <lineage>
        <taxon>Bacteria</taxon>
        <taxon>Pseudomonadati</taxon>
        <taxon>Bacteroidota</taxon>
        <taxon>Cytophagia</taxon>
        <taxon>Cytophagales</taxon>
        <taxon>Cyclobacteriaceae</taxon>
        <taxon>Shivajiella</taxon>
    </lineage>
</organism>
<reference evidence="2" key="1">
    <citation type="journal article" date="2019" name="Int. J. Syst. Evol. Microbiol.">
        <title>The Global Catalogue of Microorganisms (GCM) 10K type strain sequencing project: providing services to taxonomists for standard genome sequencing and annotation.</title>
        <authorList>
            <consortium name="The Broad Institute Genomics Platform"/>
            <consortium name="The Broad Institute Genome Sequencing Center for Infectious Disease"/>
            <person name="Wu L."/>
            <person name="Ma J."/>
        </authorList>
    </citation>
    <scope>NUCLEOTIDE SEQUENCE [LARGE SCALE GENOMIC DNA]</scope>
    <source>
        <strain evidence="2">KCTC 19812</strain>
    </source>
</reference>
<dbReference type="RefSeq" id="WP_380799785.1">
    <property type="nucleotide sequence ID" value="NZ_JBHUIV010000003.1"/>
</dbReference>
<evidence type="ECO:0000313" key="1">
    <source>
        <dbReference type="EMBL" id="MFD2200191.1"/>
    </source>
</evidence>
<dbReference type="EMBL" id="JBHUIV010000003">
    <property type="protein sequence ID" value="MFD2200191.1"/>
    <property type="molecule type" value="Genomic_DNA"/>
</dbReference>
<comment type="caution">
    <text evidence="1">The sequence shown here is derived from an EMBL/GenBank/DDBJ whole genome shotgun (WGS) entry which is preliminary data.</text>
</comment>
<evidence type="ECO:0000313" key="2">
    <source>
        <dbReference type="Proteomes" id="UP001597414"/>
    </source>
</evidence>